<dbReference type="PROSITE" id="PS51375">
    <property type="entry name" value="PPR"/>
    <property type="match status" value="3"/>
</dbReference>
<feature type="repeat" description="PPR" evidence="2">
    <location>
        <begin position="145"/>
        <end position="179"/>
    </location>
</feature>
<protein>
    <recommendedName>
        <fullName evidence="5">Pentatricopeptide repeat-containing protein</fullName>
    </recommendedName>
</protein>
<dbReference type="Pfam" id="PF01535">
    <property type="entry name" value="PPR"/>
    <property type="match status" value="3"/>
</dbReference>
<sequence>MRHENALPNPQTFAGILTSVSTLGDAFTGKQDHCLAFKLGYFSDVFVGSSLLNMYCNAGGHLDDARKVFDEMPERDYVSWTTMISGYARRRLLRRLWEWKQIHGLSLKNGFLWIVSVANATVTMYAKCGNLDDACWAFELSSEKNSITWSALITGYAQNGDCEKALKLFSEMHLCGMNPRFEPQMYILIALVDMYAKCGNISDAIRGFDYLKDPDIVLWTSMIAGYVKNGDSGSGMGMYCRMLIESVVPNELTMASVLKACSSLAALE</sequence>
<evidence type="ECO:0008006" key="5">
    <source>
        <dbReference type="Google" id="ProtNLM"/>
    </source>
</evidence>
<dbReference type="GO" id="GO:0003723">
    <property type="term" value="F:RNA binding"/>
    <property type="evidence" value="ECO:0007669"/>
    <property type="project" value="InterPro"/>
</dbReference>
<dbReference type="Proteomes" id="UP001291623">
    <property type="component" value="Unassembled WGS sequence"/>
</dbReference>
<accession>A0AAE1RZH7</accession>
<keyword evidence="4" id="KW-1185">Reference proteome</keyword>
<evidence type="ECO:0000313" key="3">
    <source>
        <dbReference type="EMBL" id="KAK4360691.1"/>
    </source>
</evidence>
<gene>
    <name evidence="3" type="ORF">RND71_019643</name>
</gene>
<dbReference type="NCBIfam" id="TIGR00756">
    <property type="entry name" value="PPR"/>
    <property type="match status" value="2"/>
</dbReference>
<dbReference type="Gene3D" id="1.25.40.10">
    <property type="entry name" value="Tetratricopeptide repeat domain"/>
    <property type="match status" value="3"/>
</dbReference>
<evidence type="ECO:0000256" key="1">
    <source>
        <dbReference type="ARBA" id="ARBA00022737"/>
    </source>
</evidence>
<organism evidence="3 4">
    <name type="scientific">Anisodus tanguticus</name>
    <dbReference type="NCBI Taxonomy" id="243964"/>
    <lineage>
        <taxon>Eukaryota</taxon>
        <taxon>Viridiplantae</taxon>
        <taxon>Streptophyta</taxon>
        <taxon>Embryophyta</taxon>
        <taxon>Tracheophyta</taxon>
        <taxon>Spermatophyta</taxon>
        <taxon>Magnoliopsida</taxon>
        <taxon>eudicotyledons</taxon>
        <taxon>Gunneridae</taxon>
        <taxon>Pentapetalae</taxon>
        <taxon>asterids</taxon>
        <taxon>lamiids</taxon>
        <taxon>Solanales</taxon>
        <taxon>Solanaceae</taxon>
        <taxon>Solanoideae</taxon>
        <taxon>Hyoscyameae</taxon>
        <taxon>Anisodus</taxon>
    </lineage>
</organism>
<dbReference type="GO" id="GO:0009451">
    <property type="term" value="P:RNA modification"/>
    <property type="evidence" value="ECO:0007669"/>
    <property type="project" value="InterPro"/>
</dbReference>
<keyword evidence="1" id="KW-0677">Repeat</keyword>
<feature type="repeat" description="PPR" evidence="2">
    <location>
        <begin position="44"/>
        <end position="79"/>
    </location>
</feature>
<comment type="caution">
    <text evidence="3">The sequence shown here is derived from an EMBL/GenBank/DDBJ whole genome shotgun (WGS) entry which is preliminary data.</text>
</comment>
<dbReference type="PANTHER" id="PTHR47926">
    <property type="entry name" value="PENTATRICOPEPTIDE REPEAT-CONTAINING PROTEIN"/>
    <property type="match status" value="1"/>
</dbReference>
<dbReference type="PANTHER" id="PTHR47926:SF347">
    <property type="entry name" value="PENTATRICOPEPTIDE REPEAT-CONTAINING PROTEIN"/>
    <property type="match status" value="1"/>
</dbReference>
<proteinExistence type="predicted"/>
<dbReference type="InterPro" id="IPR002885">
    <property type="entry name" value="PPR_rpt"/>
</dbReference>
<evidence type="ECO:0000256" key="2">
    <source>
        <dbReference type="PROSITE-ProRule" id="PRU00708"/>
    </source>
</evidence>
<dbReference type="EMBL" id="JAVYJV010000010">
    <property type="protein sequence ID" value="KAK4360691.1"/>
    <property type="molecule type" value="Genomic_DNA"/>
</dbReference>
<dbReference type="Pfam" id="PF13041">
    <property type="entry name" value="PPR_2"/>
    <property type="match status" value="1"/>
</dbReference>
<evidence type="ECO:0000313" key="4">
    <source>
        <dbReference type="Proteomes" id="UP001291623"/>
    </source>
</evidence>
<dbReference type="AlphaFoldDB" id="A0AAE1RZH7"/>
<dbReference type="InterPro" id="IPR046960">
    <property type="entry name" value="PPR_At4g14850-like_plant"/>
</dbReference>
<name>A0AAE1RZH7_9SOLA</name>
<feature type="repeat" description="PPR" evidence="2">
    <location>
        <begin position="215"/>
        <end position="249"/>
    </location>
</feature>
<reference evidence="3" key="1">
    <citation type="submission" date="2023-12" db="EMBL/GenBank/DDBJ databases">
        <title>Genome assembly of Anisodus tanguticus.</title>
        <authorList>
            <person name="Wang Y.-J."/>
        </authorList>
    </citation>
    <scope>NUCLEOTIDE SEQUENCE</scope>
    <source>
        <strain evidence="3">KB-2021</strain>
        <tissue evidence="3">Leaf</tissue>
    </source>
</reference>
<dbReference type="InterPro" id="IPR011990">
    <property type="entry name" value="TPR-like_helical_dom_sf"/>
</dbReference>